<proteinExistence type="predicted"/>
<evidence type="ECO:0000313" key="2">
    <source>
        <dbReference type="EMBL" id="MFC4096349.1"/>
    </source>
</evidence>
<evidence type="ECO:0000313" key="3">
    <source>
        <dbReference type="Proteomes" id="UP001595814"/>
    </source>
</evidence>
<sequence>MEDKPAIKEKGRYQMYFRGTECLNCGHPLKLSDRYCPNCSQANSTKKLSIKDFVDEFFANYFAYDSKLLRTLSALLLKPGRITRDYIDGKRVSYTNPFRFLLSLAIVYFLILGLTGDFDQIDLKPNTAEIADFDLKKTLDTIQYENENEKRRFLVLADSLPISNYIDFVSKKDSVLKADPATYFSSLTDESKTLRILRKQDFFNTVIKNGSIRTYTDALKKYQFIDSQENQFVFTAGRSFAKISANPGDFLRTMISRLPFAVFFFLPLFTLFIWLVYIRKRFNYTDHLIFSFHNTSLLFILLIISYLFDTLFDFNSNWLFLSVFSVYLFQAMRKFYGQNVFKTIVKYLFLNAIFIILATVSTLTLITGNIITY</sequence>
<dbReference type="RefSeq" id="WP_192463296.1">
    <property type="nucleotide sequence ID" value="NZ_JACYFJ010000007.1"/>
</dbReference>
<feature type="transmembrane region" description="Helical" evidence="1">
    <location>
        <begin position="98"/>
        <end position="116"/>
    </location>
</feature>
<dbReference type="Pfam" id="PF12412">
    <property type="entry name" value="DUF3667"/>
    <property type="match status" value="1"/>
</dbReference>
<keyword evidence="1" id="KW-0472">Membrane</keyword>
<reference evidence="3" key="1">
    <citation type="journal article" date="2019" name="Int. J. Syst. Evol. Microbiol.">
        <title>The Global Catalogue of Microorganisms (GCM) 10K type strain sequencing project: providing services to taxonomists for standard genome sequencing and annotation.</title>
        <authorList>
            <consortium name="The Broad Institute Genomics Platform"/>
            <consortium name="The Broad Institute Genome Sequencing Center for Infectious Disease"/>
            <person name="Wu L."/>
            <person name="Ma J."/>
        </authorList>
    </citation>
    <scope>NUCLEOTIDE SEQUENCE [LARGE SCALE GENOMIC DNA]</scope>
    <source>
        <strain evidence="3">CECT 7477</strain>
    </source>
</reference>
<keyword evidence="1" id="KW-1133">Transmembrane helix</keyword>
<evidence type="ECO:0000256" key="1">
    <source>
        <dbReference type="SAM" id="Phobius"/>
    </source>
</evidence>
<dbReference type="InterPro" id="IPR022134">
    <property type="entry name" value="DUF3667"/>
</dbReference>
<feature type="transmembrane region" description="Helical" evidence="1">
    <location>
        <begin position="344"/>
        <end position="371"/>
    </location>
</feature>
<accession>A0ABV8JU92</accession>
<comment type="caution">
    <text evidence="2">The sequence shown here is derived from an EMBL/GenBank/DDBJ whole genome shotgun (WGS) entry which is preliminary data.</text>
</comment>
<feature type="transmembrane region" description="Helical" evidence="1">
    <location>
        <begin position="258"/>
        <end position="277"/>
    </location>
</feature>
<name>A0ABV8JU92_9FLAO</name>
<feature type="transmembrane region" description="Helical" evidence="1">
    <location>
        <begin position="289"/>
        <end position="308"/>
    </location>
</feature>
<organism evidence="2 3">
    <name type="scientific">Euzebyella saccharophila</name>
    <dbReference type="NCBI Taxonomy" id="679664"/>
    <lineage>
        <taxon>Bacteria</taxon>
        <taxon>Pseudomonadati</taxon>
        <taxon>Bacteroidota</taxon>
        <taxon>Flavobacteriia</taxon>
        <taxon>Flavobacteriales</taxon>
        <taxon>Flavobacteriaceae</taxon>
        <taxon>Euzebyella</taxon>
    </lineage>
</organism>
<protein>
    <submittedName>
        <fullName evidence="2">DUF3667 domain-containing protein</fullName>
    </submittedName>
</protein>
<keyword evidence="1" id="KW-0812">Transmembrane</keyword>
<gene>
    <name evidence="2" type="ORF">ACFOUT_10730</name>
</gene>
<keyword evidence="3" id="KW-1185">Reference proteome</keyword>
<dbReference type="Proteomes" id="UP001595814">
    <property type="component" value="Unassembled WGS sequence"/>
</dbReference>
<dbReference type="EMBL" id="JBHSAW010000006">
    <property type="protein sequence ID" value="MFC4096349.1"/>
    <property type="molecule type" value="Genomic_DNA"/>
</dbReference>
<feature type="transmembrane region" description="Helical" evidence="1">
    <location>
        <begin position="314"/>
        <end position="332"/>
    </location>
</feature>